<protein>
    <submittedName>
        <fullName evidence="2">Uncharacterized protein</fullName>
    </submittedName>
</protein>
<comment type="caution">
    <text evidence="2">The sequence shown here is derived from an EMBL/GenBank/DDBJ whole genome shotgun (WGS) entry which is preliminary data.</text>
</comment>
<proteinExistence type="predicted"/>
<feature type="region of interest" description="Disordered" evidence="1">
    <location>
        <begin position="251"/>
        <end position="284"/>
    </location>
</feature>
<dbReference type="AlphaFoldDB" id="A0A430MBH0"/>
<keyword evidence="3" id="KW-1185">Reference proteome</keyword>
<evidence type="ECO:0000313" key="2">
    <source>
        <dbReference type="EMBL" id="RTE85340.1"/>
    </source>
</evidence>
<accession>A0A430MBH0</accession>
<evidence type="ECO:0000256" key="1">
    <source>
        <dbReference type="SAM" id="MobiDB-lite"/>
    </source>
</evidence>
<organism evidence="2 3">
    <name type="scientific">Fusarium euwallaceae</name>
    <dbReference type="NCBI Taxonomy" id="1147111"/>
    <lineage>
        <taxon>Eukaryota</taxon>
        <taxon>Fungi</taxon>
        <taxon>Dikarya</taxon>
        <taxon>Ascomycota</taxon>
        <taxon>Pezizomycotina</taxon>
        <taxon>Sordariomycetes</taxon>
        <taxon>Hypocreomycetidae</taxon>
        <taxon>Hypocreales</taxon>
        <taxon>Nectriaceae</taxon>
        <taxon>Fusarium</taxon>
        <taxon>Fusarium solani species complex</taxon>
    </lineage>
</organism>
<evidence type="ECO:0000313" key="3">
    <source>
        <dbReference type="Proteomes" id="UP000287124"/>
    </source>
</evidence>
<name>A0A430MBH0_9HYPO</name>
<sequence length="422" mass="47244">MTIDCQFLFEKSQWGVLGRDQWAAGIIYMDLNFGPPQGCRVKSATVTVTLNESDECLSLYKTRSHCGEDISLCPVQITDFYGPKRLLGPEKTIEFKQTMSAAPEIHIMGGGASGLGFTTEKAFKSSSRWSFNGQLLSDEGHWTYRTLRWDLTYDEHENQSFQNDCVHTAFSFHHGGQPFLMKVEIEGRLGWNHRVKSKLKFGSKTKRKESQVTTLINFQDPETFKKRLDELATSLPMAMALENRRNVPIEIPDAAPVSSEPTSPETEDLAPYDMEPLQGSLSTREPLDIATKVPALEANRAPQGLQNQESQAQQDLTKPTEQNMARMLRRMTCPIEQDIIGKPLESSFTSVPSTVVAPEEEQPQMTSPPDEEKAELALANLNADQEAMLKILQIPALLTFLQLIATLMDMLGRSRKAKTITS</sequence>
<dbReference type="EMBL" id="MIKF01000001">
    <property type="protein sequence ID" value="RTE85340.1"/>
    <property type="molecule type" value="Genomic_DNA"/>
</dbReference>
<gene>
    <name evidence="2" type="ORF">BHE90_000114</name>
</gene>
<dbReference type="Proteomes" id="UP000287124">
    <property type="component" value="Unassembled WGS sequence"/>
</dbReference>
<reference evidence="2 3" key="1">
    <citation type="submission" date="2017-06" db="EMBL/GenBank/DDBJ databases">
        <title>Comparative genomic analysis of Ambrosia Fusariam Clade fungi.</title>
        <authorList>
            <person name="Stajich J.E."/>
            <person name="Carrillo J."/>
            <person name="Kijimoto T."/>
            <person name="Eskalen A."/>
            <person name="O'Donnell K."/>
            <person name="Kasson M."/>
        </authorList>
    </citation>
    <scope>NUCLEOTIDE SEQUENCE [LARGE SCALE GENOMIC DNA]</scope>
    <source>
        <strain evidence="2 3">UCR1854</strain>
    </source>
</reference>